<reference evidence="5 6" key="1">
    <citation type="journal article" date="2016" name="Nat. Commun.">
        <title>Thousands of microbial genomes shed light on interconnected biogeochemical processes in an aquifer system.</title>
        <authorList>
            <person name="Anantharaman K."/>
            <person name="Brown C.T."/>
            <person name="Hug L.A."/>
            <person name="Sharon I."/>
            <person name="Castelle C.J."/>
            <person name="Probst A.J."/>
            <person name="Thomas B.C."/>
            <person name="Singh A."/>
            <person name="Wilkins M.J."/>
            <person name="Karaoz U."/>
            <person name="Brodie E.L."/>
            <person name="Williams K.H."/>
            <person name="Hubbard S.S."/>
            <person name="Banfield J.F."/>
        </authorList>
    </citation>
    <scope>NUCLEOTIDE SEQUENCE [LARGE SCALE GENOMIC DNA]</scope>
</reference>
<evidence type="ECO:0000256" key="4">
    <source>
        <dbReference type="HAMAP-Rule" id="MF_00373"/>
    </source>
</evidence>
<dbReference type="EMBL" id="MFAE01000002">
    <property type="protein sequence ID" value="OGD67637.1"/>
    <property type="molecule type" value="Genomic_DNA"/>
</dbReference>
<dbReference type="AlphaFoldDB" id="A0A1F5EJP3"/>
<gene>
    <name evidence="4" type="primary">rpmB</name>
    <name evidence="5" type="ORF">A2442_03635</name>
</gene>
<sequence>MSKTCPITGKNTKMAGGYSNRVRATKFNPTGMKRRKANLQKKKIFIPELNKTMRLTISTKAIKTINKNGAFATLKKAGLIK</sequence>
<dbReference type="GO" id="GO:1990904">
    <property type="term" value="C:ribonucleoprotein complex"/>
    <property type="evidence" value="ECO:0007669"/>
    <property type="project" value="UniProtKB-KW"/>
</dbReference>
<dbReference type="InterPro" id="IPR037147">
    <property type="entry name" value="Ribosomal_bL28_sf"/>
</dbReference>
<evidence type="ECO:0000256" key="1">
    <source>
        <dbReference type="ARBA" id="ARBA00008760"/>
    </source>
</evidence>
<dbReference type="STRING" id="1797582.A2442_03635"/>
<keyword evidence="3 4" id="KW-0687">Ribonucleoprotein</keyword>
<dbReference type="InterPro" id="IPR034704">
    <property type="entry name" value="Ribosomal_bL28/bL31-like_sf"/>
</dbReference>
<dbReference type="GO" id="GO:0003735">
    <property type="term" value="F:structural constituent of ribosome"/>
    <property type="evidence" value="ECO:0007669"/>
    <property type="project" value="InterPro"/>
</dbReference>
<evidence type="ECO:0000256" key="3">
    <source>
        <dbReference type="ARBA" id="ARBA00023274"/>
    </source>
</evidence>
<keyword evidence="2 4" id="KW-0689">Ribosomal protein</keyword>
<dbReference type="Pfam" id="PF00830">
    <property type="entry name" value="Ribosomal_L28"/>
    <property type="match status" value="1"/>
</dbReference>
<comment type="caution">
    <text evidence="5">The sequence shown here is derived from an EMBL/GenBank/DDBJ whole genome shotgun (WGS) entry which is preliminary data.</text>
</comment>
<dbReference type="Proteomes" id="UP000179003">
    <property type="component" value="Unassembled WGS sequence"/>
</dbReference>
<dbReference type="SUPFAM" id="SSF143800">
    <property type="entry name" value="L28p-like"/>
    <property type="match status" value="1"/>
</dbReference>
<evidence type="ECO:0000313" key="5">
    <source>
        <dbReference type="EMBL" id="OGD67637.1"/>
    </source>
</evidence>
<evidence type="ECO:0000313" key="6">
    <source>
        <dbReference type="Proteomes" id="UP000179003"/>
    </source>
</evidence>
<evidence type="ECO:0000256" key="2">
    <source>
        <dbReference type="ARBA" id="ARBA00022980"/>
    </source>
</evidence>
<name>A0A1F5EJP3_9BACT</name>
<comment type="similarity">
    <text evidence="1 4">Belongs to the bacterial ribosomal protein bL28 family.</text>
</comment>
<dbReference type="InterPro" id="IPR026569">
    <property type="entry name" value="Ribosomal_bL28"/>
</dbReference>
<dbReference type="Gene3D" id="2.30.170.40">
    <property type="entry name" value="Ribosomal protein L28/L24"/>
    <property type="match status" value="1"/>
</dbReference>
<protein>
    <recommendedName>
        <fullName evidence="4">Large ribosomal subunit protein bL28</fullName>
    </recommendedName>
</protein>
<organism evidence="5 6">
    <name type="scientific">Candidatus Campbellbacteria bacterium RIFOXYC2_FULL_35_25</name>
    <dbReference type="NCBI Taxonomy" id="1797582"/>
    <lineage>
        <taxon>Bacteria</taxon>
        <taxon>Candidatus Campbelliibacteriota</taxon>
    </lineage>
</organism>
<proteinExistence type="inferred from homology"/>
<dbReference type="GO" id="GO:0006412">
    <property type="term" value="P:translation"/>
    <property type="evidence" value="ECO:0007669"/>
    <property type="project" value="UniProtKB-UniRule"/>
</dbReference>
<accession>A0A1F5EJP3</accession>
<dbReference type="GO" id="GO:0005840">
    <property type="term" value="C:ribosome"/>
    <property type="evidence" value="ECO:0007669"/>
    <property type="project" value="UniProtKB-KW"/>
</dbReference>
<dbReference type="HAMAP" id="MF_00373">
    <property type="entry name" value="Ribosomal_bL28"/>
    <property type="match status" value="1"/>
</dbReference>